<sequence length="102" mass="11852">MRKTPVFGLAVALAGWSILPASAQRPTYQYLGLREQVIQEPREPQVSTGWMNVCRERPIIRQDWRGQPVQVQVPMCNMVWVGKRYFHNGNYYADPNFMTPLN</sequence>
<accession>A0A5S9NM24</accession>
<dbReference type="Proteomes" id="UP000433050">
    <property type="component" value="Unassembled WGS sequence"/>
</dbReference>
<evidence type="ECO:0000256" key="1">
    <source>
        <dbReference type="SAM" id="SignalP"/>
    </source>
</evidence>
<gene>
    <name evidence="2" type="ORF">STARVERO_01266</name>
</gene>
<reference evidence="2 3" key="1">
    <citation type="submission" date="2019-12" db="EMBL/GenBank/DDBJ databases">
        <authorList>
            <person name="Reyes-Prieto M."/>
        </authorList>
    </citation>
    <scope>NUCLEOTIDE SEQUENCE [LARGE SCALE GENOMIC DNA]</scope>
    <source>
        <strain evidence="2">HF14-78462</strain>
    </source>
</reference>
<feature type="chain" id="PRO_5024868396" evidence="1">
    <location>
        <begin position="24"/>
        <end position="102"/>
    </location>
</feature>
<keyword evidence="3" id="KW-1185">Reference proteome</keyword>
<feature type="signal peptide" evidence="1">
    <location>
        <begin position="1"/>
        <end position="23"/>
    </location>
</feature>
<evidence type="ECO:0000313" key="3">
    <source>
        <dbReference type="Proteomes" id="UP000433050"/>
    </source>
</evidence>
<proteinExistence type="predicted"/>
<protein>
    <submittedName>
        <fullName evidence="2">Uncharacterized protein</fullName>
    </submittedName>
</protein>
<dbReference type="RefSeq" id="WP_159598274.1">
    <property type="nucleotide sequence ID" value="NZ_CACSAS010000001.1"/>
</dbReference>
<name>A0A5S9NM24_9HYPH</name>
<dbReference type="EMBL" id="CACSAS010000001">
    <property type="protein sequence ID" value="CAA0091123.1"/>
    <property type="molecule type" value="Genomic_DNA"/>
</dbReference>
<evidence type="ECO:0000313" key="2">
    <source>
        <dbReference type="EMBL" id="CAA0091123.1"/>
    </source>
</evidence>
<keyword evidence="1" id="KW-0732">Signal</keyword>
<dbReference type="AlphaFoldDB" id="A0A5S9NM24"/>
<organism evidence="2 3">
    <name type="scientific">Starkeya nomas</name>
    <dbReference type="NCBI Taxonomy" id="2666134"/>
    <lineage>
        <taxon>Bacteria</taxon>
        <taxon>Pseudomonadati</taxon>
        <taxon>Pseudomonadota</taxon>
        <taxon>Alphaproteobacteria</taxon>
        <taxon>Hyphomicrobiales</taxon>
        <taxon>Xanthobacteraceae</taxon>
        <taxon>Starkeya</taxon>
    </lineage>
</organism>